<dbReference type="RefSeq" id="WP_046055658.1">
    <property type="nucleotide sequence ID" value="NZ_LACH01000053.1"/>
</dbReference>
<sequence>MSEDEIYLQIGEILLGTAPHSAVEVIVEAELSPEDDHCQFLFDYIDEEGKKDWFSPSSSHVDVGVFKSLVELRKIYKDSEMTADLPVWSGCTITVNVVAEKLAITFKYD</sequence>
<dbReference type="OrthoDB" id="8598731at2"/>
<evidence type="ECO:0000313" key="2">
    <source>
        <dbReference type="Proteomes" id="UP000033400"/>
    </source>
</evidence>
<proteinExistence type="predicted"/>
<dbReference type="InterPro" id="IPR036170">
    <property type="entry name" value="YezG-like_sf"/>
</dbReference>
<comment type="caution">
    <text evidence="1">The sequence shown here is derived from an EMBL/GenBank/DDBJ whole genome shotgun (WGS) entry which is preliminary data.</text>
</comment>
<dbReference type="EMBL" id="LACH01000053">
    <property type="protein sequence ID" value="KJZ63454.1"/>
    <property type="molecule type" value="Genomic_DNA"/>
</dbReference>
<name>A0A0F4V417_PSEFL</name>
<organism evidence="1 2">
    <name type="scientific">Pseudomonas fluorescens</name>
    <dbReference type="NCBI Taxonomy" id="294"/>
    <lineage>
        <taxon>Bacteria</taxon>
        <taxon>Pseudomonadati</taxon>
        <taxon>Pseudomonadota</taxon>
        <taxon>Gammaproteobacteria</taxon>
        <taxon>Pseudomonadales</taxon>
        <taxon>Pseudomonadaceae</taxon>
        <taxon>Pseudomonas</taxon>
    </lineage>
</organism>
<dbReference type="Gene3D" id="3.30.500.20">
    <property type="entry name" value="BH3703-like domains"/>
    <property type="match status" value="1"/>
</dbReference>
<dbReference type="Proteomes" id="UP000033400">
    <property type="component" value="Unassembled WGS sequence"/>
</dbReference>
<dbReference type="AlphaFoldDB" id="A0A0F4V417"/>
<gene>
    <name evidence="1" type="ORF">VD17_22095</name>
</gene>
<evidence type="ECO:0000313" key="1">
    <source>
        <dbReference type="EMBL" id="KJZ63454.1"/>
    </source>
</evidence>
<dbReference type="PATRIC" id="fig|294.133.peg.4257"/>
<protein>
    <submittedName>
        <fullName evidence="1">Uncharacterized protein</fullName>
    </submittedName>
</protein>
<reference evidence="1 2" key="1">
    <citation type="submission" date="2015-03" db="EMBL/GenBank/DDBJ databases">
        <title>Comparative genomics of Pseudomonas insights into diversity of traits involved in vanlence and defense.</title>
        <authorList>
            <person name="Qin Y."/>
        </authorList>
    </citation>
    <scope>NUCLEOTIDE SEQUENCE [LARGE SCALE GENOMIC DNA]</scope>
    <source>
        <strain evidence="1 2">H24</strain>
    </source>
</reference>
<dbReference type="SUPFAM" id="SSF160424">
    <property type="entry name" value="BH3703-like"/>
    <property type="match status" value="1"/>
</dbReference>
<accession>A0A0F4V417</accession>